<accession>A0ABW5ZDR3</accession>
<dbReference type="Proteomes" id="UP001597549">
    <property type="component" value="Unassembled WGS sequence"/>
</dbReference>
<comment type="caution">
    <text evidence="2">The sequence shown here is derived from an EMBL/GenBank/DDBJ whole genome shotgun (WGS) entry which is preliminary data.</text>
</comment>
<organism evidence="2 3">
    <name type="scientific">Flavobacterium ardleyense</name>
    <dbReference type="NCBI Taxonomy" id="2038737"/>
    <lineage>
        <taxon>Bacteria</taxon>
        <taxon>Pseudomonadati</taxon>
        <taxon>Bacteroidota</taxon>
        <taxon>Flavobacteriia</taxon>
        <taxon>Flavobacteriales</taxon>
        <taxon>Flavobacteriaceae</taxon>
        <taxon>Flavobacterium</taxon>
    </lineage>
</organism>
<dbReference type="EMBL" id="JBHUOL010000025">
    <property type="protein sequence ID" value="MFD2910236.1"/>
    <property type="molecule type" value="Genomic_DNA"/>
</dbReference>
<sequence length="194" mass="22754">MRINYIICFLILTIFSTVNAQSKRQFIKVEVPVIEQKLNELVIEKLNSKKNNGCLKYKQNGNVEVKYCDNNSEDNYVEYDELGKIKDTEIIVVNKFTHNEEFYILINPKESKTLTLYGFPLKIENSNKYLVYNNPSTDIPYSIQILEMKNGELKKIDEILYPIDITIKKVLRVDKSEIFILDSKNQVWKTSINK</sequence>
<proteinExistence type="predicted"/>
<keyword evidence="1" id="KW-0732">Signal</keyword>
<protein>
    <recommendedName>
        <fullName evidence="4">Secreted protein</fullName>
    </recommendedName>
</protein>
<reference evidence="3" key="1">
    <citation type="journal article" date="2019" name="Int. J. Syst. Evol. Microbiol.">
        <title>The Global Catalogue of Microorganisms (GCM) 10K type strain sequencing project: providing services to taxonomists for standard genome sequencing and annotation.</title>
        <authorList>
            <consortium name="The Broad Institute Genomics Platform"/>
            <consortium name="The Broad Institute Genome Sequencing Center for Infectious Disease"/>
            <person name="Wu L."/>
            <person name="Ma J."/>
        </authorList>
    </citation>
    <scope>NUCLEOTIDE SEQUENCE [LARGE SCALE GENOMIC DNA]</scope>
    <source>
        <strain evidence="3">KCTC 52644</strain>
    </source>
</reference>
<evidence type="ECO:0000313" key="3">
    <source>
        <dbReference type="Proteomes" id="UP001597549"/>
    </source>
</evidence>
<evidence type="ECO:0000256" key="1">
    <source>
        <dbReference type="SAM" id="SignalP"/>
    </source>
</evidence>
<dbReference type="RefSeq" id="WP_379809531.1">
    <property type="nucleotide sequence ID" value="NZ_JBHUOL010000025.1"/>
</dbReference>
<feature type="chain" id="PRO_5046401616" description="Secreted protein" evidence="1">
    <location>
        <begin position="21"/>
        <end position="194"/>
    </location>
</feature>
<name>A0ABW5ZDR3_9FLAO</name>
<gene>
    <name evidence="2" type="ORF">ACFSX9_16010</name>
</gene>
<evidence type="ECO:0008006" key="4">
    <source>
        <dbReference type="Google" id="ProtNLM"/>
    </source>
</evidence>
<feature type="signal peptide" evidence="1">
    <location>
        <begin position="1"/>
        <end position="20"/>
    </location>
</feature>
<evidence type="ECO:0000313" key="2">
    <source>
        <dbReference type="EMBL" id="MFD2910236.1"/>
    </source>
</evidence>
<keyword evidence="3" id="KW-1185">Reference proteome</keyword>